<organism evidence="1 2">
    <name type="scientific">Pipistrellus nathusii</name>
    <name type="common">Nathusius' pipistrelle</name>
    <dbReference type="NCBI Taxonomy" id="59473"/>
    <lineage>
        <taxon>Eukaryota</taxon>
        <taxon>Metazoa</taxon>
        <taxon>Chordata</taxon>
        <taxon>Craniata</taxon>
        <taxon>Vertebrata</taxon>
        <taxon>Euteleostomi</taxon>
        <taxon>Mammalia</taxon>
        <taxon>Eutheria</taxon>
        <taxon>Laurasiatheria</taxon>
        <taxon>Chiroptera</taxon>
        <taxon>Yangochiroptera</taxon>
        <taxon>Vespertilionidae</taxon>
        <taxon>Pipistrellus</taxon>
    </lineage>
</organism>
<gene>
    <name evidence="1" type="ORF">MPIPNATIZW_LOCUS11419</name>
</gene>
<dbReference type="Proteomes" id="UP001314169">
    <property type="component" value="Chromosome 3"/>
</dbReference>
<sequence>MSFSIPSSLSTNYQTLGSVRYNQPLGRLASNSTSVYVGARGFGSLISKPHSTNVGVAEGVGVAGGPGPG</sequence>
<keyword evidence="2" id="KW-1185">Reference proteome</keyword>
<dbReference type="EMBL" id="OY882860">
    <property type="protein sequence ID" value="CAK6443113.1"/>
    <property type="molecule type" value="Genomic_DNA"/>
</dbReference>
<protein>
    <submittedName>
        <fullName evidence="1">Uncharacterized protein</fullName>
    </submittedName>
</protein>
<name>A0ABN9ZZ72_PIPNA</name>
<accession>A0ABN9ZZ72</accession>
<proteinExistence type="predicted"/>
<reference evidence="1" key="1">
    <citation type="submission" date="2023-12" db="EMBL/GenBank/DDBJ databases">
        <authorList>
            <person name="Brown T."/>
        </authorList>
    </citation>
    <scope>NUCLEOTIDE SEQUENCE</scope>
</reference>
<evidence type="ECO:0000313" key="1">
    <source>
        <dbReference type="EMBL" id="CAK6443113.1"/>
    </source>
</evidence>
<evidence type="ECO:0000313" key="2">
    <source>
        <dbReference type="Proteomes" id="UP001314169"/>
    </source>
</evidence>